<evidence type="ECO:0000313" key="2">
    <source>
        <dbReference type="EMBL" id="KAK8969341.1"/>
    </source>
</evidence>
<keyword evidence="3" id="KW-1185">Reference proteome</keyword>
<dbReference type="InterPro" id="IPR001810">
    <property type="entry name" value="F-box_dom"/>
</dbReference>
<dbReference type="SMART" id="SM00256">
    <property type="entry name" value="FBOX"/>
    <property type="match status" value="1"/>
</dbReference>
<dbReference type="Proteomes" id="UP001412067">
    <property type="component" value="Unassembled WGS sequence"/>
</dbReference>
<dbReference type="InterPro" id="IPR036047">
    <property type="entry name" value="F-box-like_dom_sf"/>
</dbReference>
<reference evidence="2 3" key="1">
    <citation type="journal article" date="2022" name="Nat. Plants">
        <title>Genomes of leafy and leafless Platanthera orchids illuminate the evolution of mycoheterotrophy.</title>
        <authorList>
            <person name="Li M.H."/>
            <person name="Liu K.W."/>
            <person name="Li Z."/>
            <person name="Lu H.C."/>
            <person name="Ye Q.L."/>
            <person name="Zhang D."/>
            <person name="Wang J.Y."/>
            <person name="Li Y.F."/>
            <person name="Zhong Z.M."/>
            <person name="Liu X."/>
            <person name="Yu X."/>
            <person name="Liu D.K."/>
            <person name="Tu X.D."/>
            <person name="Liu B."/>
            <person name="Hao Y."/>
            <person name="Liao X.Y."/>
            <person name="Jiang Y.T."/>
            <person name="Sun W.H."/>
            <person name="Chen J."/>
            <person name="Chen Y.Q."/>
            <person name="Ai Y."/>
            <person name="Zhai J.W."/>
            <person name="Wu S.S."/>
            <person name="Zhou Z."/>
            <person name="Hsiao Y.Y."/>
            <person name="Wu W.L."/>
            <person name="Chen Y.Y."/>
            <person name="Lin Y.F."/>
            <person name="Hsu J.L."/>
            <person name="Li C.Y."/>
            <person name="Wang Z.W."/>
            <person name="Zhao X."/>
            <person name="Zhong W.Y."/>
            <person name="Ma X.K."/>
            <person name="Ma L."/>
            <person name="Huang J."/>
            <person name="Chen G.Z."/>
            <person name="Huang M.Z."/>
            <person name="Huang L."/>
            <person name="Peng D.H."/>
            <person name="Luo Y.B."/>
            <person name="Zou S.Q."/>
            <person name="Chen S.P."/>
            <person name="Lan S."/>
            <person name="Tsai W.C."/>
            <person name="Van de Peer Y."/>
            <person name="Liu Z.J."/>
        </authorList>
    </citation>
    <scope>NUCLEOTIDE SEQUENCE [LARGE SCALE GENOMIC DNA]</scope>
    <source>
        <strain evidence="2">Lor288</strain>
    </source>
</reference>
<gene>
    <name evidence="2" type="ORF">KSP40_PGU022630</name>
</gene>
<organism evidence="2 3">
    <name type="scientific">Platanthera guangdongensis</name>
    <dbReference type="NCBI Taxonomy" id="2320717"/>
    <lineage>
        <taxon>Eukaryota</taxon>
        <taxon>Viridiplantae</taxon>
        <taxon>Streptophyta</taxon>
        <taxon>Embryophyta</taxon>
        <taxon>Tracheophyta</taxon>
        <taxon>Spermatophyta</taxon>
        <taxon>Magnoliopsida</taxon>
        <taxon>Liliopsida</taxon>
        <taxon>Asparagales</taxon>
        <taxon>Orchidaceae</taxon>
        <taxon>Orchidoideae</taxon>
        <taxon>Orchideae</taxon>
        <taxon>Orchidinae</taxon>
        <taxon>Platanthera</taxon>
    </lineage>
</organism>
<dbReference type="Pfam" id="PF12937">
    <property type="entry name" value="F-box-like"/>
    <property type="match status" value="1"/>
</dbReference>
<dbReference type="Gene3D" id="1.20.1280.50">
    <property type="match status" value="1"/>
</dbReference>
<dbReference type="PANTHER" id="PTHR31482:SF18">
    <property type="entry name" value="ESTS AU081301(E20138)"/>
    <property type="match status" value="1"/>
</dbReference>
<accession>A0ABR2MZH6</accession>
<name>A0ABR2MZH6_9ASPA</name>
<evidence type="ECO:0000259" key="1">
    <source>
        <dbReference type="PROSITE" id="PS50181"/>
    </source>
</evidence>
<dbReference type="PROSITE" id="PS50181">
    <property type="entry name" value="FBOX"/>
    <property type="match status" value="1"/>
</dbReference>
<dbReference type="SUPFAM" id="SSF81383">
    <property type="entry name" value="F-box domain"/>
    <property type="match status" value="1"/>
</dbReference>
<dbReference type="EMBL" id="JBBWWR010000003">
    <property type="protein sequence ID" value="KAK8969341.1"/>
    <property type="molecule type" value="Genomic_DNA"/>
</dbReference>
<protein>
    <submittedName>
        <fullName evidence="2">F-box protein</fullName>
    </submittedName>
</protein>
<dbReference type="PANTHER" id="PTHR31482">
    <property type="entry name" value="ESTS AU081301(E20138)"/>
    <property type="match status" value="1"/>
</dbReference>
<proteinExistence type="predicted"/>
<sequence>MTLFLPSLHFISPLPRKTFFPPWVFELGFLALLLCQESVYHFFDLVKNWRISTNPSLKTMSTMSFNLCRSLRSKVEREAAQIPDSGTTIFDLPELDLDCILEKLPPAELCKMAAVCRYLKERCVGDHLWKRHIREKWSRVIGEAALGKWELQIFDQKSRRDFEVRSEKPTASSLRRLSWLKRKVDSSRTLPADSLISFYQALENGGFSFPAQVFNRENGNVGFLLSCYDAEISYCYRKNKFYARYPPHGKRVPAIEEVPWERIRAPPVSTSAHDLHISVCLNDLNPGDHIEIQWRRNKEFPYGWWYAVVGHLEGCDRDDHHCFCHESDTVVLEFNHYPLESRWRKKIINRREHREDGSEDDGFYGGIRKLERKEEISMWKQFWPAEAAE</sequence>
<evidence type="ECO:0000313" key="3">
    <source>
        <dbReference type="Proteomes" id="UP001412067"/>
    </source>
</evidence>
<feature type="domain" description="F-box" evidence="1">
    <location>
        <begin position="86"/>
        <end position="132"/>
    </location>
</feature>
<comment type="caution">
    <text evidence="2">The sequence shown here is derived from an EMBL/GenBank/DDBJ whole genome shotgun (WGS) entry which is preliminary data.</text>
</comment>